<dbReference type="EMBL" id="JACNJH010000093">
    <property type="protein sequence ID" value="MBC8360501.1"/>
    <property type="molecule type" value="Genomic_DNA"/>
</dbReference>
<comment type="caution">
    <text evidence="1">The sequence shown here is derived from an EMBL/GenBank/DDBJ whole genome shotgun (WGS) entry which is preliminary data.</text>
</comment>
<evidence type="ECO:0000313" key="2">
    <source>
        <dbReference type="Proteomes" id="UP000603434"/>
    </source>
</evidence>
<evidence type="ECO:0000313" key="1">
    <source>
        <dbReference type="EMBL" id="MBC8360501.1"/>
    </source>
</evidence>
<reference evidence="1 2" key="1">
    <citation type="submission" date="2020-08" db="EMBL/GenBank/DDBJ databases">
        <title>Bridging the membrane lipid divide: bacteria of the FCB group superphylum have the potential to synthesize archaeal ether lipids.</title>
        <authorList>
            <person name="Villanueva L."/>
            <person name="Von Meijenfeldt F.A.B."/>
            <person name="Westbye A.B."/>
            <person name="Yadav S."/>
            <person name="Hopmans E.C."/>
            <person name="Dutilh B.E."/>
            <person name="Sinninghe Damste J.S."/>
        </authorList>
    </citation>
    <scope>NUCLEOTIDE SEQUENCE [LARGE SCALE GENOMIC DNA]</scope>
    <source>
        <strain evidence="1">NIOZ-UU30</strain>
    </source>
</reference>
<proteinExistence type="predicted"/>
<organism evidence="1 2">
    <name type="scientific">Candidatus Desulfatibia profunda</name>
    <dbReference type="NCBI Taxonomy" id="2841695"/>
    <lineage>
        <taxon>Bacteria</taxon>
        <taxon>Pseudomonadati</taxon>
        <taxon>Thermodesulfobacteriota</taxon>
        <taxon>Desulfobacteria</taxon>
        <taxon>Desulfobacterales</taxon>
        <taxon>Desulfobacterales incertae sedis</taxon>
        <taxon>Candidatus Desulfatibia</taxon>
    </lineage>
</organism>
<dbReference type="Proteomes" id="UP000603434">
    <property type="component" value="Unassembled WGS sequence"/>
</dbReference>
<gene>
    <name evidence="1" type="ORF">H8E23_03790</name>
</gene>
<name>A0A8J6TLN6_9BACT</name>
<protein>
    <submittedName>
        <fullName evidence="1">Uncharacterized protein</fullName>
    </submittedName>
</protein>
<sequence length="86" mass="9768">MEIDKIMQAYDFSVSSSCSGFEWYKKTIKHKGKDAFITITDKESSSLPRSMDDPILVEVYDLDSGSELEKGQSFESLKAYLETLDL</sequence>
<accession>A0A8J6TLN6</accession>
<dbReference type="AlphaFoldDB" id="A0A8J6TLN6"/>